<reference evidence="8" key="1">
    <citation type="journal article" date="2013" name="Stand. Genomic Sci.">
        <title>Complete genome sequence of Desulfocapsa sulfexigens, a marine deltaproteobacterium specialized in disproportionating inorganic sulfur compounds.</title>
        <authorList>
            <person name="Finster K.W."/>
            <person name="Kjeldsen K.U."/>
            <person name="Kube M."/>
            <person name="Reinhardt R."/>
            <person name="Mussmann M."/>
            <person name="Amann R."/>
            <person name="Schreiber L."/>
        </authorList>
    </citation>
    <scope>NUCLEOTIDE SEQUENCE [LARGE SCALE GENOMIC DNA]</scope>
    <source>
        <strain evidence="8">DSM 10523 / SB164P1</strain>
    </source>
</reference>
<comment type="subcellular location">
    <subcellularLocation>
        <location evidence="1">Cell membrane</location>
        <topology evidence="1">Multi-pass membrane protein</topology>
    </subcellularLocation>
</comment>
<dbReference type="PANTHER" id="PTHR30086">
    <property type="entry name" value="ARGININE EXPORTER PROTEIN ARGO"/>
    <property type="match status" value="1"/>
</dbReference>
<evidence type="ECO:0000256" key="1">
    <source>
        <dbReference type="ARBA" id="ARBA00004651"/>
    </source>
</evidence>
<name>M1PQR3_DESSD</name>
<evidence type="ECO:0000256" key="6">
    <source>
        <dbReference type="SAM" id="Phobius"/>
    </source>
</evidence>
<dbReference type="EMBL" id="CP003985">
    <property type="protein sequence ID" value="AGF78741.1"/>
    <property type="molecule type" value="Genomic_DNA"/>
</dbReference>
<feature type="transmembrane region" description="Helical" evidence="6">
    <location>
        <begin position="36"/>
        <end position="59"/>
    </location>
</feature>
<evidence type="ECO:0000256" key="5">
    <source>
        <dbReference type="ARBA" id="ARBA00023136"/>
    </source>
</evidence>
<dbReference type="HOGENOM" id="CLU_079569_2_2_7"/>
<keyword evidence="8" id="KW-1185">Reference proteome</keyword>
<feature type="transmembrane region" description="Helical" evidence="6">
    <location>
        <begin position="145"/>
        <end position="168"/>
    </location>
</feature>
<evidence type="ECO:0000313" key="7">
    <source>
        <dbReference type="EMBL" id="AGF78741.1"/>
    </source>
</evidence>
<dbReference type="STRING" id="1167006.UWK_02200"/>
<evidence type="ECO:0000256" key="3">
    <source>
        <dbReference type="ARBA" id="ARBA00022692"/>
    </source>
</evidence>
<protein>
    <submittedName>
        <fullName evidence="7">Putative threonine efflux protein</fullName>
    </submittedName>
</protein>
<keyword evidence="4 6" id="KW-1133">Transmembrane helix</keyword>
<keyword evidence="5 6" id="KW-0472">Membrane</keyword>
<dbReference type="GO" id="GO:0005886">
    <property type="term" value="C:plasma membrane"/>
    <property type="evidence" value="ECO:0007669"/>
    <property type="project" value="UniProtKB-SubCell"/>
</dbReference>
<dbReference type="KEGG" id="dsf:UWK_02200"/>
<evidence type="ECO:0000313" key="8">
    <source>
        <dbReference type="Proteomes" id="UP000011721"/>
    </source>
</evidence>
<dbReference type="InterPro" id="IPR001123">
    <property type="entry name" value="LeuE-type"/>
</dbReference>
<dbReference type="GO" id="GO:0015171">
    <property type="term" value="F:amino acid transmembrane transporter activity"/>
    <property type="evidence" value="ECO:0007669"/>
    <property type="project" value="TreeGrafter"/>
</dbReference>
<organism evidence="7 8">
    <name type="scientific">Desulfocapsa sulfexigens (strain DSM 10523 / SB164P1)</name>
    <dbReference type="NCBI Taxonomy" id="1167006"/>
    <lineage>
        <taxon>Bacteria</taxon>
        <taxon>Pseudomonadati</taxon>
        <taxon>Thermodesulfobacteriota</taxon>
        <taxon>Desulfobulbia</taxon>
        <taxon>Desulfobulbales</taxon>
        <taxon>Desulfocapsaceae</taxon>
        <taxon>Desulfocapsa</taxon>
    </lineage>
</organism>
<dbReference type="RefSeq" id="WP_015404429.1">
    <property type="nucleotide sequence ID" value="NC_020304.1"/>
</dbReference>
<dbReference type="eggNOG" id="COG1280">
    <property type="taxonomic scope" value="Bacteria"/>
</dbReference>
<proteinExistence type="predicted"/>
<dbReference type="AlphaFoldDB" id="M1PQR3"/>
<accession>M1PQR3</accession>
<evidence type="ECO:0000256" key="4">
    <source>
        <dbReference type="ARBA" id="ARBA00022989"/>
    </source>
</evidence>
<keyword evidence="2" id="KW-1003">Cell membrane</keyword>
<dbReference type="PANTHER" id="PTHR30086:SF20">
    <property type="entry name" value="ARGININE EXPORTER PROTEIN ARGO-RELATED"/>
    <property type="match status" value="1"/>
</dbReference>
<feature type="transmembrane region" description="Helical" evidence="6">
    <location>
        <begin position="112"/>
        <end position="133"/>
    </location>
</feature>
<keyword evidence="3 6" id="KW-0812">Transmembrane</keyword>
<dbReference type="Pfam" id="PF01810">
    <property type="entry name" value="LysE"/>
    <property type="match status" value="1"/>
</dbReference>
<dbReference type="PATRIC" id="fig|1167006.5.peg.2392"/>
<feature type="transmembrane region" description="Helical" evidence="6">
    <location>
        <begin position="71"/>
        <end position="92"/>
    </location>
</feature>
<gene>
    <name evidence="7" type="ordered locus">UWK_02200</name>
</gene>
<sequence length="204" mass="21533">MTTLTLITFGAAMFLLAASPGPGVFATVARALSNGFAHAAILVLGIVTGDLIFLLLAVYGLSAMAEILGSFFVFVKYGGGLYLIWLGIKIWRSAPEPVSIEGIKELSWKKNFGSGLIITLANPKVILFYLGFLPTFVDLASLSHLDILAISIVVTTVLGSVLLCYAWTAARAGQLFKSAKALKMTNRCAGGVMITAGCAILLKD</sequence>
<dbReference type="Proteomes" id="UP000011721">
    <property type="component" value="Chromosome"/>
</dbReference>
<dbReference type="OrthoDB" id="9804822at2"/>
<evidence type="ECO:0000256" key="2">
    <source>
        <dbReference type="ARBA" id="ARBA00022475"/>
    </source>
</evidence>